<gene>
    <name evidence="4" type="ORF">IAB88_09315</name>
</gene>
<evidence type="ECO:0000259" key="3">
    <source>
        <dbReference type="Pfam" id="PF00501"/>
    </source>
</evidence>
<comment type="caution">
    <text evidence="4">The sequence shown here is derived from an EMBL/GenBank/DDBJ whole genome shotgun (WGS) entry which is preliminary data.</text>
</comment>
<reference evidence="4" key="1">
    <citation type="submission" date="2020-10" db="EMBL/GenBank/DDBJ databases">
        <authorList>
            <person name="Gilroy R."/>
        </authorList>
    </citation>
    <scope>NUCLEOTIDE SEQUENCE</scope>
    <source>
        <strain evidence="4">6919</strain>
    </source>
</reference>
<keyword evidence="2" id="KW-0436">Ligase</keyword>
<dbReference type="Pfam" id="PF00501">
    <property type="entry name" value="AMP-binding"/>
    <property type="match status" value="1"/>
</dbReference>
<protein>
    <submittedName>
        <fullName evidence="4">AMP-binding protein</fullName>
    </submittedName>
</protein>
<dbReference type="InterPro" id="IPR000873">
    <property type="entry name" value="AMP-dep_synth/lig_dom"/>
</dbReference>
<dbReference type="EMBL" id="JADIMC010000112">
    <property type="protein sequence ID" value="MBO8477176.1"/>
    <property type="molecule type" value="Genomic_DNA"/>
</dbReference>
<dbReference type="AlphaFoldDB" id="A0A9D9ISS5"/>
<dbReference type="GO" id="GO:0006631">
    <property type="term" value="P:fatty acid metabolic process"/>
    <property type="evidence" value="ECO:0007669"/>
    <property type="project" value="TreeGrafter"/>
</dbReference>
<dbReference type="PANTHER" id="PTHR43201">
    <property type="entry name" value="ACYL-COA SYNTHETASE"/>
    <property type="match status" value="1"/>
</dbReference>
<dbReference type="Gene3D" id="3.30.300.30">
    <property type="match status" value="1"/>
</dbReference>
<name>A0A9D9ISS5_9BACT</name>
<dbReference type="InterPro" id="IPR042099">
    <property type="entry name" value="ANL_N_sf"/>
</dbReference>
<reference evidence="4" key="2">
    <citation type="journal article" date="2021" name="PeerJ">
        <title>Extensive microbial diversity within the chicken gut microbiome revealed by metagenomics and culture.</title>
        <authorList>
            <person name="Gilroy R."/>
            <person name="Ravi A."/>
            <person name="Getino M."/>
            <person name="Pursley I."/>
            <person name="Horton D.L."/>
            <person name="Alikhan N.F."/>
            <person name="Baker D."/>
            <person name="Gharbi K."/>
            <person name="Hall N."/>
            <person name="Watson M."/>
            <person name="Adriaenssens E.M."/>
            <person name="Foster-Nyarko E."/>
            <person name="Jarju S."/>
            <person name="Secka A."/>
            <person name="Antonio M."/>
            <person name="Oren A."/>
            <person name="Chaudhuri R.R."/>
            <person name="La Ragione R."/>
            <person name="Hildebrand F."/>
            <person name="Pallen M.J."/>
        </authorList>
    </citation>
    <scope>NUCLEOTIDE SEQUENCE</scope>
    <source>
        <strain evidence="4">6919</strain>
    </source>
</reference>
<evidence type="ECO:0000313" key="4">
    <source>
        <dbReference type="EMBL" id="MBO8477176.1"/>
    </source>
</evidence>
<dbReference type="InterPro" id="IPR045851">
    <property type="entry name" value="AMP-bd_C_sf"/>
</dbReference>
<feature type="domain" description="AMP-dependent synthetase/ligase" evidence="3">
    <location>
        <begin position="41"/>
        <end position="213"/>
    </location>
</feature>
<proteinExistence type="inferred from homology"/>
<sequence>MELRINGRTCRSVAEVRKVASVALCNFLESWFDGRDYVTGHTSGSTGKPKEIHLKKSDMVHSARMTNGFFGLDSRSRFLLCLSPDYIAGKMMIVRAIEAGAEIVEEKPSNRPLDGYDGLPFDFVAVVPSQAQYLVEHSDKLQYVRTMIVGGGAVSDKLRAALSSYGVDAYSTYGMTETCSHVALSRISATLQPFRALSSISFSTDNRGCLVIDAPQMSFRRLVTNDIVELVDSSAFYWKGRYDNVINTGGIKVFPEELESLAAPLLDCRFYVSSRPSEKWGEEVVLILEGPSLSDEEKRLLMSRLKEVLPVYGMPKDIVSMPVFEETSSGKVKRKHLVK</sequence>
<evidence type="ECO:0000313" key="5">
    <source>
        <dbReference type="Proteomes" id="UP000823598"/>
    </source>
</evidence>
<dbReference type="Proteomes" id="UP000823598">
    <property type="component" value="Unassembled WGS sequence"/>
</dbReference>
<evidence type="ECO:0000256" key="2">
    <source>
        <dbReference type="ARBA" id="ARBA00022598"/>
    </source>
</evidence>
<evidence type="ECO:0000256" key="1">
    <source>
        <dbReference type="ARBA" id="ARBA00006432"/>
    </source>
</evidence>
<comment type="similarity">
    <text evidence="1">Belongs to the ATP-dependent AMP-binding enzyme family.</text>
</comment>
<dbReference type="PANTHER" id="PTHR43201:SF5">
    <property type="entry name" value="MEDIUM-CHAIN ACYL-COA LIGASE ACSF2, MITOCHONDRIAL"/>
    <property type="match status" value="1"/>
</dbReference>
<organism evidence="4 5">
    <name type="scientific">Candidatus Limisoma faecipullorum</name>
    <dbReference type="NCBI Taxonomy" id="2840854"/>
    <lineage>
        <taxon>Bacteria</taxon>
        <taxon>Pseudomonadati</taxon>
        <taxon>Bacteroidota</taxon>
        <taxon>Bacteroidia</taxon>
        <taxon>Bacteroidales</taxon>
        <taxon>Candidatus Limisoma</taxon>
    </lineage>
</organism>
<accession>A0A9D9ISS5</accession>
<dbReference type="SUPFAM" id="SSF56801">
    <property type="entry name" value="Acetyl-CoA synthetase-like"/>
    <property type="match status" value="1"/>
</dbReference>
<dbReference type="GO" id="GO:0031956">
    <property type="term" value="F:medium-chain fatty acid-CoA ligase activity"/>
    <property type="evidence" value="ECO:0007669"/>
    <property type="project" value="TreeGrafter"/>
</dbReference>
<dbReference type="Gene3D" id="3.40.50.12780">
    <property type="entry name" value="N-terminal domain of ligase-like"/>
    <property type="match status" value="1"/>
</dbReference>